<dbReference type="InterPro" id="IPR021843">
    <property type="entry name" value="PSME4_C"/>
</dbReference>
<feature type="compositionally biased region" description="Low complexity" evidence="1">
    <location>
        <begin position="148"/>
        <end position="186"/>
    </location>
</feature>
<dbReference type="Proteomes" id="UP000054350">
    <property type="component" value="Unassembled WGS sequence"/>
</dbReference>
<dbReference type="Pfam" id="PF11919">
    <property type="entry name" value="PSME4_C"/>
    <property type="match status" value="1"/>
</dbReference>
<sequence>MVRLVPGAGAGAAMPFTTTPLPATGMPAVDFDGVSVGPDEATRKRVPVALHLRRAALVYARHCQANVVPLPASPTDRQLMENLYVITDAPFSTFRNHAQAALVRGLRTHPAPRNALVMRAIERLDALVVRPTGIDAAVPASPSPAVPMPSGSPSAADPASLAAQNAAVAAAPSQSPATPAPASAAASSSSAAQRLLPAGIPPHVAAALAAAKNWPRPASPAAARDERSCREERIRAGLGLLRSSSFMTVIATHDQFRWPLARALLRITQTEDKPGIQAAAHQWLVQYLVVMSFHRYEVGDVGDRGRELVREWAKPEEEGKEPEKEAEEKKKRVNDLAYPTPDVAKQLQRETVENLVNVLVTRGQSLFPDAPSVRFHWRAEGMVISFLCATLVNVDMPLSADLGRTVMQGWVHAHPHLRQMYESALIMLLGLIKSIAVPKSRKTEVVVNERFRTWIETEERLTPATNGGEAPMEVDSTTAEEAPMEVDAESSSGDADATPRARDPSEFFFDNSWIGWLCYPSSVKVYVRNDPRCTSALPLPDSVVDCVDALRLALRDSAFLARVFHYQTLEQGGAQQHQVRFSWNRAGQLLRLLFTVIGPDTDALRLVIEHAQKHLRAPADLPTQIKCGLEWAAALVRVATKHWAPADRDAVNSALLPLIEDGMRSAVPDTLHLFRTALRFILVKRDPRRSADVIQMIVRVAAAWHATAPADGPAPAQEESASAGGAFSEACKWAYLRDLVDGLGQRGTLELPALVLAPATAQLAHPYKLVRDTVATVVADLISTSFRPRLPNAAAVVDGAGSGTDDAPWYVEAAAPVHVAIAAVHDVWTSAAGTESQTLAAKSIATVLGTVTRFYRPLPAQAAIPALIAAVLPLVTSNDAADVETSNVAIMSAANFDLATPERTRAMVDTWMSVISAGASDATAEEASGSPRSTSPTSNGAGSTSWQIKLKALQAVQVVYFRHLPLLAMADRDAIVDQVTAVLLDAHPEVRALAGVTLAGIVQCSGDSPSDPSTLTGGAASTTEPFHVVHRVQALGRALLTTGPGRAIPRRVRGASQLLAGYAEALRHRHAGVLALAAVVRAHPYSVPVPEVPDALVAVARYVEDPAPVGPAARAALAEFKRTHVDSWHIDQMRLDPEQVAALADVLVSPSYYA</sequence>
<feature type="region of interest" description="Disordered" evidence="1">
    <location>
        <begin position="139"/>
        <end position="186"/>
    </location>
</feature>
<feature type="region of interest" description="Disordered" evidence="1">
    <location>
        <begin position="458"/>
        <end position="500"/>
    </location>
</feature>
<protein>
    <submittedName>
        <fullName evidence="4">Uncharacterized protein</fullName>
    </submittedName>
</protein>
<dbReference type="GO" id="GO:0070628">
    <property type="term" value="F:proteasome binding"/>
    <property type="evidence" value="ECO:0007669"/>
    <property type="project" value="InterPro"/>
</dbReference>
<dbReference type="eggNOG" id="KOG1851">
    <property type="taxonomic scope" value="Eukaryota"/>
</dbReference>
<evidence type="ECO:0000259" key="2">
    <source>
        <dbReference type="Pfam" id="PF11919"/>
    </source>
</evidence>
<dbReference type="GO" id="GO:0016504">
    <property type="term" value="F:peptidase activator activity"/>
    <property type="evidence" value="ECO:0007669"/>
    <property type="project" value="InterPro"/>
</dbReference>
<dbReference type="PANTHER" id="PTHR32170">
    <property type="entry name" value="PROTEASOME ACTIVATOR COMPLEX SUBUNIT 4"/>
    <property type="match status" value="1"/>
</dbReference>
<dbReference type="EMBL" id="GG745372">
    <property type="protein sequence ID" value="KNE71546.1"/>
    <property type="molecule type" value="Genomic_DNA"/>
</dbReference>
<evidence type="ECO:0000313" key="4">
    <source>
        <dbReference type="EMBL" id="KNE71546.1"/>
    </source>
</evidence>
<dbReference type="OrthoDB" id="17907at2759"/>
<dbReference type="GO" id="GO:0005829">
    <property type="term" value="C:cytosol"/>
    <property type="evidence" value="ECO:0007669"/>
    <property type="project" value="TreeGrafter"/>
</dbReference>
<feature type="region of interest" description="Disordered" evidence="1">
    <location>
        <begin position="313"/>
        <end position="333"/>
    </location>
</feature>
<gene>
    <name evidence="4" type="ORF">AMAG_15758</name>
</gene>
<dbReference type="InterPro" id="IPR016024">
    <property type="entry name" value="ARM-type_fold"/>
</dbReference>
<feature type="domain" description="Proteasome activator complex subunit 4-like HEAT repeat-like" evidence="3">
    <location>
        <begin position="506"/>
        <end position="699"/>
    </location>
</feature>
<proteinExistence type="predicted"/>
<feature type="domain" description="Proteasome activator complex subunit 4 C-terminal" evidence="2">
    <location>
        <begin position="1067"/>
        <end position="1154"/>
    </location>
</feature>
<evidence type="ECO:0000313" key="5">
    <source>
        <dbReference type="Proteomes" id="UP000054350"/>
    </source>
</evidence>
<dbReference type="GO" id="GO:0010499">
    <property type="term" value="P:proteasomal ubiquitin-independent protein catabolic process"/>
    <property type="evidence" value="ECO:0007669"/>
    <property type="project" value="TreeGrafter"/>
</dbReference>
<evidence type="ECO:0000259" key="3">
    <source>
        <dbReference type="Pfam" id="PF23096"/>
    </source>
</evidence>
<dbReference type="STRING" id="578462.A0A0L0TA00"/>
<name>A0A0L0TA00_ALLM3</name>
<dbReference type="InterPro" id="IPR055455">
    <property type="entry name" value="HEAT_PSME4"/>
</dbReference>
<dbReference type="VEuPathDB" id="FungiDB:AMAG_15758"/>
<keyword evidence="5" id="KW-1185">Reference proteome</keyword>
<dbReference type="GO" id="GO:0005634">
    <property type="term" value="C:nucleus"/>
    <property type="evidence" value="ECO:0007669"/>
    <property type="project" value="TreeGrafter"/>
</dbReference>
<dbReference type="PANTHER" id="PTHR32170:SF3">
    <property type="entry name" value="PROTEASOME ACTIVATOR COMPLEX SUBUNIT 4"/>
    <property type="match status" value="1"/>
</dbReference>
<dbReference type="AlphaFoldDB" id="A0A0L0TA00"/>
<feature type="region of interest" description="Disordered" evidence="1">
    <location>
        <begin position="922"/>
        <end position="942"/>
    </location>
</feature>
<feature type="compositionally biased region" description="Polar residues" evidence="1">
    <location>
        <begin position="930"/>
        <end position="942"/>
    </location>
</feature>
<reference evidence="4 5" key="1">
    <citation type="submission" date="2009-11" db="EMBL/GenBank/DDBJ databases">
        <title>Annotation of Allomyces macrogynus ATCC 38327.</title>
        <authorList>
            <consortium name="The Broad Institute Genome Sequencing Platform"/>
            <person name="Russ C."/>
            <person name="Cuomo C."/>
            <person name="Burger G."/>
            <person name="Gray M.W."/>
            <person name="Holland P.W.H."/>
            <person name="King N."/>
            <person name="Lang F.B.F."/>
            <person name="Roger A.J."/>
            <person name="Ruiz-Trillo I."/>
            <person name="Young S.K."/>
            <person name="Zeng Q."/>
            <person name="Gargeya S."/>
            <person name="Fitzgerald M."/>
            <person name="Haas B."/>
            <person name="Abouelleil A."/>
            <person name="Alvarado L."/>
            <person name="Arachchi H.M."/>
            <person name="Berlin A."/>
            <person name="Chapman S.B."/>
            <person name="Gearin G."/>
            <person name="Goldberg J."/>
            <person name="Griggs A."/>
            <person name="Gujja S."/>
            <person name="Hansen M."/>
            <person name="Heiman D."/>
            <person name="Howarth C."/>
            <person name="Larimer J."/>
            <person name="Lui A."/>
            <person name="MacDonald P.J.P."/>
            <person name="McCowen C."/>
            <person name="Montmayeur A."/>
            <person name="Murphy C."/>
            <person name="Neiman D."/>
            <person name="Pearson M."/>
            <person name="Priest M."/>
            <person name="Roberts A."/>
            <person name="Saif S."/>
            <person name="Shea T."/>
            <person name="Sisk P."/>
            <person name="Stolte C."/>
            <person name="Sykes S."/>
            <person name="Wortman J."/>
            <person name="Nusbaum C."/>
            <person name="Birren B."/>
        </authorList>
    </citation>
    <scope>NUCLEOTIDE SEQUENCE [LARGE SCALE GENOMIC DNA]</scope>
    <source>
        <strain evidence="4 5">ATCC 38327</strain>
    </source>
</reference>
<organism evidence="4 5">
    <name type="scientific">Allomyces macrogynus (strain ATCC 38327)</name>
    <name type="common">Allomyces javanicus var. macrogynus</name>
    <dbReference type="NCBI Taxonomy" id="578462"/>
    <lineage>
        <taxon>Eukaryota</taxon>
        <taxon>Fungi</taxon>
        <taxon>Fungi incertae sedis</taxon>
        <taxon>Blastocladiomycota</taxon>
        <taxon>Blastocladiomycetes</taxon>
        <taxon>Blastocladiales</taxon>
        <taxon>Blastocladiaceae</taxon>
        <taxon>Allomyces</taxon>
    </lineage>
</organism>
<dbReference type="SUPFAM" id="SSF48371">
    <property type="entry name" value="ARM repeat"/>
    <property type="match status" value="1"/>
</dbReference>
<evidence type="ECO:0000256" key="1">
    <source>
        <dbReference type="SAM" id="MobiDB-lite"/>
    </source>
</evidence>
<reference evidence="5" key="2">
    <citation type="submission" date="2009-11" db="EMBL/GenBank/DDBJ databases">
        <title>The Genome Sequence of Allomyces macrogynus strain ATCC 38327.</title>
        <authorList>
            <consortium name="The Broad Institute Genome Sequencing Platform"/>
            <person name="Russ C."/>
            <person name="Cuomo C."/>
            <person name="Shea T."/>
            <person name="Young S.K."/>
            <person name="Zeng Q."/>
            <person name="Koehrsen M."/>
            <person name="Haas B."/>
            <person name="Borodovsky M."/>
            <person name="Guigo R."/>
            <person name="Alvarado L."/>
            <person name="Berlin A."/>
            <person name="Borenstein D."/>
            <person name="Chen Z."/>
            <person name="Engels R."/>
            <person name="Freedman E."/>
            <person name="Gellesch M."/>
            <person name="Goldberg J."/>
            <person name="Griggs A."/>
            <person name="Gujja S."/>
            <person name="Heiman D."/>
            <person name="Hepburn T."/>
            <person name="Howarth C."/>
            <person name="Jen D."/>
            <person name="Larson L."/>
            <person name="Lewis B."/>
            <person name="Mehta T."/>
            <person name="Park D."/>
            <person name="Pearson M."/>
            <person name="Roberts A."/>
            <person name="Saif S."/>
            <person name="Shenoy N."/>
            <person name="Sisk P."/>
            <person name="Stolte C."/>
            <person name="Sykes S."/>
            <person name="Walk T."/>
            <person name="White J."/>
            <person name="Yandava C."/>
            <person name="Burger G."/>
            <person name="Gray M.W."/>
            <person name="Holland P.W.H."/>
            <person name="King N."/>
            <person name="Lang F.B.F."/>
            <person name="Roger A.J."/>
            <person name="Ruiz-Trillo I."/>
            <person name="Lander E."/>
            <person name="Nusbaum C."/>
        </authorList>
    </citation>
    <scope>NUCLEOTIDE SEQUENCE [LARGE SCALE GENOMIC DNA]</scope>
    <source>
        <strain evidence="5">ATCC 38327</strain>
    </source>
</reference>
<dbReference type="InterPro" id="IPR035309">
    <property type="entry name" value="PSME4"/>
</dbReference>
<dbReference type="Pfam" id="PF23096">
    <property type="entry name" value="HEAT_PSME4"/>
    <property type="match status" value="1"/>
</dbReference>
<accession>A0A0L0TA00</accession>